<evidence type="ECO:0000256" key="4">
    <source>
        <dbReference type="ARBA" id="ARBA00022448"/>
    </source>
</evidence>
<feature type="region of interest" description="Disordered" evidence="11">
    <location>
        <begin position="100"/>
        <end position="122"/>
    </location>
</feature>
<keyword evidence="6 12" id="KW-0812">Transmembrane</keyword>
<dbReference type="Pfam" id="PF02699">
    <property type="entry name" value="YajC"/>
    <property type="match status" value="1"/>
</dbReference>
<dbReference type="AlphaFoldDB" id="A0A1G7EU12"/>
<keyword evidence="4" id="KW-0813">Transport</keyword>
<comment type="subcellular location">
    <subcellularLocation>
        <location evidence="1">Cell membrane</location>
        <topology evidence="1">Single-pass membrane protein</topology>
    </subcellularLocation>
</comment>
<dbReference type="PANTHER" id="PTHR33909">
    <property type="entry name" value="SEC TRANSLOCON ACCESSORY COMPLEX SUBUNIT YAJC"/>
    <property type="match status" value="1"/>
</dbReference>
<dbReference type="PRINTS" id="PR01853">
    <property type="entry name" value="YAJCTRNLCASE"/>
</dbReference>
<keyword evidence="14" id="KW-1185">Reference proteome</keyword>
<keyword evidence="9" id="KW-0811">Translocation</keyword>
<evidence type="ECO:0000256" key="6">
    <source>
        <dbReference type="ARBA" id="ARBA00022692"/>
    </source>
</evidence>
<gene>
    <name evidence="13" type="ORF">SAMN05421544_11739</name>
</gene>
<evidence type="ECO:0000256" key="1">
    <source>
        <dbReference type="ARBA" id="ARBA00004162"/>
    </source>
</evidence>
<dbReference type="PANTHER" id="PTHR33909:SF1">
    <property type="entry name" value="SEC TRANSLOCON ACCESSORY COMPLEX SUBUNIT YAJC"/>
    <property type="match status" value="1"/>
</dbReference>
<proteinExistence type="inferred from homology"/>
<evidence type="ECO:0000256" key="12">
    <source>
        <dbReference type="SAM" id="Phobius"/>
    </source>
</evidence>
<evidence type="ECO:0000256" key="7">
    <source>
        <dbReference type="ARBA" id="ARBA00022927"/>
    </source>
</evidence>
<protein>
    <recommendedName>
        <fullName evidence="3">Sec translocon accessory complex subunit YajC</fullName>
    </recommendedName>
</protein>
<evidence type="ECO:0000313" key="14">
    <source>
        <dbReference type="Proteomes" id="UP000198517"/>
    </source>
</evidence>
<dbReference type="EMBL" id="FNAS01000017">
    <property type="protein sequence ID" value="SDE67102.1"/>
    <property type="molecule type" value="Genomic_DNA"/>
</dbReference>
<evidence type="ECO:0000256" key="9">
    <source>
        <dbReference type="ARBA" id="ARBA00023010"/>
    </source>
</evidence>
<evidence type="ECO:0000256" key="8">
    <source>
        <dbReference type="ARBA" id="ARBA00022989"/>
    </source>
</evidence>
<evidence type="ECO:0000256" key="5">
    <source>
        <dbReference type="ARBA" id="ARBA00022475"/>
    </source>
</evidence>
<organism evidence="13 14">
    <name type="scientific">Riemerella columbipharyngis</name>
    <dbReference type="NCBI Taxonomy" id="1071918"/>
    <lineage>
        <taxon>Bacteria</taxon>
        <taxon>Pseudomonadati</taxon>
        <taxon>Bacteroidota</taxon>
        <taxon>Flavobacteriia</taxon>
        <taxon>Flavobacteriales</taxon>
        <taxon>Weeksellaceae</taxon>
        <taxon>Riemerella</taxon>
    </lineage>
</organism>
<evidence type="ECO:0000256" key="10">
    <source>
        <dbReference type="ARBA" id="ARBA00023136"/>
    </source>
</evidence>
<keyword evidence="5" id="KW-1003">Cell membrane</keyword>
<feature type="transmembrane region" description="Helical" evidence="12">
    <location>
        <begin position="20"/>
        <end position="37"/>
    </location>
</feature>
<name>A0A1G7EU12_9FLAO</name>
<dbReference type="NCBIfam" id="TIGR00739">
    <property type="entry name" value="yajC"/>
    <property type="match status" value="1"/>
</dbReference>
<dbReference type="InterPro" id="IPR003849">
    <property type="entry name" value="Preprotein_translocase_YajC"/>
</dbReference>
<dbReference type="GO" id="GO:0015031">
    <property type="term" value="P:protein transport"/>
    <property type="evidence" value="ECO:0007669"/>
    <property type="project" value="UniProtKB-KW"/>
</dbReference>
<feature type="compositionally biased region" description="Basic and acidic residues" evidence="11">
    <location>
        <begin position="103"/>
        <end position="122"/>
    </location>
</feature>
<evidence type="ECO:0000313" key="13">
    <source>
        <dbReference type="EMBL" id="SDE67102.1"/>
    </source>
</evidence>
<evidence type="ECO:0000256" key="2">
    <source>
        <dbReference type="ARBA" id="ARBA00006742"/>
    </source>
</evidence>
<accession>A0A1G7EU12</accession>
<keyword evidence="10 12" id="KW-0472">Membrane</keyword>
<keyword evidence="7" id="KW-0653">Protein transport</keyword>
<evidence type="ECO:0000256" key="11">
    <source>
        <dbReference type="SAM" id="MobiDB-lite"/>
    </source>
</evidence>
<dbReference type="Proteomes" id="UP000198517">
    <property type="component" value="Unassembled WGS sequence"/>
</dbReference>
<dbReference type="GO" id="GO:0005886">
    <property type="term" value="C:plasma membrane"/>
    <property type="evidence" value="ECO:0007669"/>
    <property type="project" value="UniProtKB-SubCell"/>
</dbReference>
<keyword evidence="8 12" id="KW-1133">Transmembrane helix</keyword>
<evidence type="ECO:0000256" key="3">
    <source>
        <dbReference type="ARBA" id="ARBA00014962"/>
    </source>
</evidence>
<sequence length="122" mass="13927">MMTHLFVILQAQGEAPSMLPTFGMIAVMFVFFYFFMIRPQMKKQKEEKNFQNSLKPGKMVVTTSGIHGRVSQVTDDGVILETMAGKLKFEKAAISKEFTQNRFPDKKEEKSPKDSKKGETKK</sequence>
<dbReference type="SMART" id="SM01323">
    <property type="entry name" value="YajC"/>
    <property type="match status" value="1"/>
</dbReference>
<dbReference type="STRING" id="1071918.SAMN05421544_11739"/>
<comment type="similarity">
    <text evidence="2">Belongs to the YajC family.</text>
</comment>
<reference evidence="13 14" key="1">
    <citation type="submission" date="2016-10" db="EMBL/GenBank/DDBJ databases">
        <authorList>
            <person name="de Groot N.N."/>
        </authorList>
    </citation>
    <scope>NUCLEOTIDE SEQUENCE [LARGE SCALE GENOMIC DNA]</scope>
    <source>
        <strain evidence="13 14">DSM 24015</strain>
    </source>
</reference>